<proteinExistence type="predicted"/>
<keyword evidence="2" id="KW-1185">Reference proteome</keyword>
<name>A0ABR9A4S9_9PSED</name>
<reference evidence="1 2" key="1">
    <citation type="journal article" date="2020" name="FEMS Microbiol. Ecol.">
        <title>Temporal dynamics of bacterial communities during seed development and maturation.</title>
        <authorList>
            <person name="Chesneau G."/>
            <person name="Torres-Cortes G."/>
            <person name="Briand M."/>
            <person name="Darrasse A."/>
            <person name="Preveaux A."/>
            <person name="Marais C."/>
            <person name="Jacques M.A."/>
            <person name="Shade A."/>
            <person name="Barret M."/>
        </authorList>
    </citation>
    <scope>NUCLEOTIDE SEQUENCE [LARGE SCALE GENOMIC DNA]</scope>
    <source>
        <strain evidence="1 2">CFBP13723</strain>
    </source>
</reference>
<sequence length="84" mass="9165">MDSSLLSGEKKSPGHARRWVHVSVKNTCENNVFTVAECRCQQKRPQLSGNPSQTHIARVNCGALAGGSLSGRRTVVTALSRVFW</sequence>
<evidence type="ECO:0000313" key="1">
    <source>
        <dbReference type="EMBL" id="MBD8121062.1"/>
    </source>
</evidence>
<gene>
    <name evidence="1" type="ORF">IFT62_07550</name>
</gene>
<dbReference type="Proteomes" id="UP000625247">
    <property type="component" value="Unassembled WGS sequence"/>
</dbReference>
<evidence type="ECO:0000313" key="2">
    <source>
        <dbReference type="Proteomes" id="UP000625247"/>
    </source>
</evidence>
<dbReference type="RefSeq" id="WP_152597571.1">
    <property type="nucleotide sequence ID" value="NZ_JACYNP010000003.1"/>
</dbReference>
<dbReference type="EMBL" id="JACYNP010000003">
    <property type="protein sequence ID" value="MBD8121062.1"/>
    <property type="molecule type" value="Genomic_DNA"/>
</dbReference>
<organism evidence="1 2">
    <name type="scientific">Pseudomonas lutea</name>
    <dbReference type="NCBI Taxonomy" id="243924"/>
    <lineage>
        <taxon>Bacteria</taxon>
        <taxon>Pseudomonadati</taxon>
        <taxon>Pseudomonadota</taxon>
        <taxon>Gammaproteobacteria</taxon>
        <taxon>Pseudomonadales</taxon>
        <taxon>Pseudomonadaceae</taxon>
        <taxon>Pseudomonas</taxon>
    </lineage>
</organism>
<accession>A0ABR9A4S9</accession>
<protein>
    <submittedName>
        <fullName evidence="1">Uncharacterized protein</fullName>
    </submittedName>
</protein>
<comment type="caution">
    <text evidence="1">The sequence shown here is derived from an EMBL/GenBank/DDBJ whole genome shotgun (WGS) entry which is preliminary data.</text>
</comment>